<proteinExistence type="predicted"/>
<keyword evidence="2" id="KW-1185">Reference proteome</keyword>
<name>A0A2T0PPK6_9ACTN</name>
<dbReference type="AlphaFoldDB" id="A0A2T0PPK6"/>
<dbReference type="OrthoDB" id="3267958at2"/>
<organism evidence="1 2">
    <name type="scientific">Allonocardiopsis opalescens</name>
    <dbReference type="NCBI Taxonomy" id="1144618"/>
    <lineage>
        <taxon>Bacteria</taxon>
        <taxon>Bacillati</taxon>
        <taxon>Actinomycetota</taxon>
        <taxon>Actinomycetes</taxon>
        <taxon>Streptosporangiales</taxon>
        <taxon>Allonocardiopsis</taxon>
    </lineage>
</organism>
<comment type="caution">
    <text evidence="1">The sequence shown here is derived from an EMBL/GenBank/DDBJ whole genome shotgun (WGS) entry which is preliminary data.</text>
</comment>
<dbReference type="Pfam" id="PF25310">
    <property type="entry name" value="VG15"/>
    <property type="match status" value="1"/>
</dbReference>
<dbReference type="InterPro" id="IPR057369">
    <property type="entry name" value="VG15"/>
</dbReference>
<accession>A0A2T0PPK6</accession>
<dbReference type="Proteomes" id="UP000237846">
    <property type="component" value="Unassembled WGS sequence"/>
</dbReference>
<evidence type="ECO:0000313" key="1">
    <source>
        <dbReference type="EMBL" id="PRX90832.1"/>
    </source>
</evidence>
<gene>
    <name evidence="1" type="ORF">CLV72_11628</name>
</gene>
<reference evidence="1 2" key="1">
    <citation type="submission" date="2018-03" db="EMBL/GenBank/DDBJ databases">
        <title>Genomic Encyclopedia of Archaeal and Bacterial Type Strains, Phase II (KMG-II): from individual species to whole genera.</title>
        <authorList>
            <person name="Goeker M."/>
        </authorList>
    </citation>
    <scope>NUCLEOTIDE SEQUENCE [LARGE SCALE GENOMIC DNA]</scope>
    <source>
        <strain evidence="1 2">DSM 45601</strain>
    </source>
</reference>
<protein>
    <submittedName>
        <fullName evidence="1">Uncharacterized protein</fullName>
    </submittedName>
</protein>
<sequence length="316" mass="33107">MTVPAEATEHRAAQARLAAAAATRAGAAWREVDTTEIRGDWAARLPGVLAMLTSGQYAAAQLSDPYLARLLGGAAPPAAAPVPAALAGVASDGRDLATLLMQPAAAALAYLAAGRPLADAMALGLALLDMIVRTQVADAARVADLIGLAARPGVVAYTRVVQLPACARCIILAGQTYPWSTGFERHPNCDCALVPLRPGVDDAPDSPRELFEQMAREQQDRRFGAAAAAAIRAGADIAQVVNARRGLTVAGGREFTTEGTSARGLSGRILGQLRRVPGYQYRMSTVPRPTAEQLIADARGDHAEAIRLLRRFGYLT</sequence>
<dbReference type="EMBL" id="PVZC01000016">
    <property type="protein sequence ID" value="PRX90832.1"/>
    <property type="molecule type" value="Genomic_DNA"/>
</dbReference>
<evidence type="ECO:0000313" key="2">
    <source>
        <dbReference type="Proteomes" id="UP000237846"/>
    </source>
</evidence>
<dbReference type="RefSeq" id="WP_106253781.1">
    <property type="nucleotide sequence ID" value="NZ_PVZC01000016.1"/>
</dbReference>